<evidence type="ECO:0000313" key="1">
    <source>
        <dbReference type="EMBL" id="QXN88669.1"/>
    </source>
</evidence>
<keyword evidence="2" id="KW-1185">Reference proteome</keyword>
<accession>A0ABX8RID8</accession>
<dbReference type="EMBL" id="CP078145">
    <property type="protein sequence ID" value="QXN88669.1"/>
    <property type="molecule type" value="Genomic_DNA"/>
</dbReference>
<organism evidence="1 2">
    <name type="scientific">Nocardia iowensis</name>
    <dbReference type="NCBI Taxonomy" id="204891"/>
    <lineage>
        <taxon>Bacteria</taxon>
        <taxon>Bacillati</taxon>
        <taxon>Actinomycetota</taxon>
        <taxon>Actinomycetes</taxon>
        <taxon>Mycobacteriales</taxon>
        <taxon>Nocardiaceae</taxon>
        <taxon>Nocardia</taxon>
    </lineage>
</organism>
<evidence type="ECO:0000313" key="2">
    <source>
        <dbReference type="Proteomes" id="UP000694257"/>
    </source>
</evidence>
<proteinExistence type="predicted"/>
<dbReference type="RefSeq" id="WP_218469552.1">
    <property type="nucleotide sequence ID" value="NZ_BAABJN010000013.1"/>
</dbReference>
<sequence>MTQGELCDVLKNFLTTELHAVEVRTIPNVSTDTVLTVGGVCELAQGQNPIGSYQARNAPNDADPTQGRRGYVRKPELGEAVWVYDLRTDKGNPSNTVRFATRINEWNAILEIRDTETRTAKGDLYLTDDDKRKSTQFLTELTTKFAVGR</sequence>
<reference evidence="1 2" key="1">
    <citation type="submission" date="2021-07" db="EMBL/GenBank/DDBJ databases">
        <title>Whole Genome Sequence of Nocardia Iowensis.</title>
        <authorList>
            <person name="Lamm A."/>
            <person name="Collins-Fairclough A.M."/>
            <person name="Bunk B."/>
            <person name="Sproer C."/>
        </authorList>
    </citation>
    <scope>NUCLEOTIDE SEQUENCE [LARGE SCALE GENOMIC DNA]</scope>
    <source>
        <strain evidence="1 2">NRRL 5646</strain>
    </source>
</reference>
<protein>
    <submittedName>
        <fullName evidence="1">Uncharacterized protein</fullName>
    </submittedName>
</protein>
<name>A0ABX8RID8_NOCIO</name>
<dbReference type="Proteomes" id="UP000694257">
    <property type="component" value="Chromosome"/>
</dbReference>
<gene>
    <name evidence="1" type="ORF">KV110_24090</name>
</gene>